<evidence type="ECO:0000259" key="3">
    <source>
        <dbReference type="Pfam" id="PF00881"/>
    </source>
</evidence>
<dbReference type="EMBL" id="JAIOUQ010000014">
    <property type="protein sequence ID" value="MBZ2166677.1"/>
    <property type="molecule type" value="Genomic_DNA"/>
</dbReference>
<dbReference type="Proteomes" id="UP000825933">
    <property type="component" value="Unassembled WGS sequence"/>
</dbReference>
<keyword evidence="2" id="KW-0560">Oxidoreductase</keyword>
<evidence type="ECO:0000313" key="6">
    <source>
        <dbReference type="Proteomes" id="UP000825933"/>
    </source>
</evidence>
<evidence type="ECO:0000313" key="5">
    <source>
        <dbReference type="EMBL" id="MBZ2166677.1"/>
    </source>
</evidence>
<dbReference type="PANTHER" id="PTHR43673">
    <property type="entry name" value="NAD(P)H NITROREDUCTASE YDGI-RELATED"/>
    <property type="match status" value="1"/>
</dbReference>
<evidence type="ECO:0000256" key="2">
    <source>
        <dbReference type="ARBA" id="ARBA00023002"/>
    </source>
</evidence>
<reference evidence="6" key="1">
    <citation type="journal article" date="2022" name="Microbiol. Resour. Announc.">
        <title>Draft Genome Sequence of a Methanogenic Archaeon from West Spitsbergen Permafrost.</title>
        <authorList>
            <person name="Trubitsyn V."/>
            <person name="Rivkina E."/>
            <person name="Shcherbakova V."/>
        </authorList>
    </citation>
    <scope>NUCLEOTIDE SEQUENCE [LARGE SCALE GENOMIC DNA]</scope>
    <source>
        <strain evidence="6">VT</strain>
    </source>
</reference>
<dbReference type="InterPro" id="IPR029478">
    <property type="entry name" value="TM1586_NiRdase"/>
</dbReference>
<evidence type="ECO:0000256" key="1">
    <source>
        <dbReference type="ARBA" id="ARBA00007118"/>
    </source>
</evidence>
<evidence type="ECO:0000259" key="4">
    <source>
        <dbReference type="Pfam" id="PF14512"/>
    </source>
</evidence>
<gene>
    <name evidence="5" type="ORF">K8N75_11580</name>
</gene>
<comment type="similarity">
    <text evidence="1">Belongs to the nitroreductase family.</text>
</comment>
<organism evidence="5 6">
    <name type="scientific">Methanobacterium spitsbergense</name>
    <dbReference type="NCBI Taxonomy" id="2874285"/>
    <lineage>
        <taxon>Archaea</taxon>
        <taxon>Methanobacteriati</taxon>
        <taxon>Methanobacteriota</taxon>
        <taxon>Methanomada group</taxon>
        <taxon>Methanobacteria</taxon>
        <taxon>Methanobacteriales</taxon>
        <taxon>Methanobacteriaceae</taxon>
        <taxon>Methanobacterium</taxon>
    </lineage>
</organism>
<dbReference type="CDD" id="cd02139">
    <property type="entry name" value="nitroreductase"/>
    <property type="match status" value="1"/>
</dbReference>
<dbReference type="GO" id="GO:0016491">
    <property type="term" value="F:oxidoreductase activity"/>
    <property type="evidence" value="ECO:0007669"/>
    <property type="project" value="UniProtKB-KW"/>
</dbReference>
<protein>
    <submittedName>
        <fullName evidence="5">Nitroreductase family protein</fullName>
    </submittedName>
</protein>
<name>A0A8T5UWK6_9EURY</name>
<dbReference type="SUPFAM" id="SSF55469">
    <property type="entry name" value="FMN-dependent nitroreductase-like"/>
    <property type="match status" value="1"/>
</dbReference>
<keyword evidence="6" id="KW-1185">Reference proteome</keyword>
<accession>A0A8T5UWK6</accession>
<comment type="caution">
    <text evidence="5">The sequence shown here is derived from an EMBL/GenBank/DDBJ whole genome shotgun (WGS) entry which is preliminary data.</text>
</comment>
<proteinExistence type="inferred from homology"/>
<dbReference type="PANTHER" id="PTHR43673:SF10">
    <property type="entry name" value="NADH DEHYDROGENASE_NAD(P)H NITROREDUCTASE XCC3605-RELATED"/>
    <property type="match status" value="1"/>
</dbReference>
<dbReference type="RefSeq" id="WP_223792224.1">
    <property type="nucleotide sequence ID" value="NZ_JAIOUQ010000014.1"/>
</dbReference>
<sequence length="170" mass="19078">MDVNKAIEVRRSIRKYKKIDIEEDKLDKILESARIAPSAANRQQWKFVVVKDPNIRKKLVDACHGQVFVGEAPVVIAACSTESDQKMPCGQYAYTVDLSIALSFMILQATELELGTCWLGAFNEDNVKNILNIPDNIRVVGVITIGYPDEKPDPRPRKTMGEIVSNNGWM</sequence>
<feature type="domain" description="Nitroreductase" evidence="3">
    <location>
        <begin position="7"/>
        <end position="81"/>
    </location>
</feature>
<dbReference type="InterPro" id="IPR029479">
    <property type="entry name" value="Nitroreductase"/>
</dbReference>
<dbReference type="Pfam" id="PF14512">
    <property type="entry name" value="TM1586_NiRdase"/>
    <property type="match status" value="1"/>
</dbReference>
<dbReference type="InterPro" id="IPR000415">
    <property type="entry name" value="Nitroreductase-like"/>
</dbReference>
<dbReference type="Pfam" id="PF00881">
    <property type="entry name" value="Nitroreductase"/>
    <property type="match status" value="1"/>
</dbReference>
<dbReference type="Gene3D" id="3.40.109.10">
    <property type="entry name" value="NADH Oxidase"/>
    <property type="match status" value="1"/>
</dbReference>
<feature type="domain" description="Putative nitroreductase TM1586" evidence="4">
    <location>
        <begin position="103"/>
        <end position="167"/>
    </location>
</feature>
<dbReference type="AlphaFoldDB" id="A0A8T5UWK6"/>